<keyword evidence="15" id="KW-1185">Reference proteome</keyword>
<evidence type="ECO:0000256" key="10">
    <source>
        <dbReference type="ARBA" id="ARBA00047928"/>
    </source>
</evidence>
<dbReference type="UniPathway" id="UPA00545">
    <property type="reaction ID" value="UER00823"/>
</dbReference>
<accession>A0A8K0GPD6</accession>
<keyword evidence="8 12" id="KW-0378">Hydrolase</keyword>
<comment type="catalytic activity">
    <reaction evidence="10 12">
        <text>[(1-&gt;4)-alpha-D-galacturonosyl methyl ester](n) + n H2O = [(1-&gt;4)-alpha-D-galacturonosyl](n) + n methanol + n H(+)</text>
        <dbReference type="Rhea" id="RHEA:22380"/>
        <dbReference type="Rhea" id="RHEA-COMP:14570"/>
        <dbReference type="Rhea" id="RHEA-COMP:14573"/>
        <dbReference type="ChEBI" id="CHEBI:15377"/>
        <dbReference type="ChEBI" id="CHEBI:15378"/>
        <dbReference type="ChEBI" id="CHEBI:17790"/>
        <dbReference type="ChEBI" id="CHEBI:140522"/>
        <dbReference type="ChEBI" id="CHEBI:140523"/>
        <dbReference type="EC" id="3.1.1.11"/>
    </reaction>
</comment>
<evidence type="ECO:0000313" key="14">
    <source>
        <dbReference type="EMBL" id="KAF3436572.1"/>
    </source>
</evidence>
<evidence type="ECO:0000256" key="11">
    <source>
        <dbReference type="PROSITE-ProRule" id="PRU10040"/>
    </source>
</evidence>
<dbReference type="SUPFAM" id="SSF51126">
    <property type="entry name" value="Pectin lyase-like"/>
    <property type="match status" value="1"/>
</dbReference>
<dbReference type="PROSITE" id="PS00503">
    <property type="entry name" value="PECTINESTERASE_2"/>
    <property type="match status" value="1"/>
</dbReference>
<evidence type="ECO:0000256" key="8">
    <source>
        <dbReference type="ARBA" id="ARBA00022801"/>
    </source>
</evidence>
<sequence length="387" mass="43139">MNIQMPLIILFLFLLFSTATLGNSRTLSSDRAKDYNNWVSWNVEKYRKETELMEADQMMAKAKGSRSTSANNKEIDARLRKAELNKMSVSVSQDRSGDFATITDALNSIPSHNTRRVTLIIRPGVYREKVLIPRSLPFVTFLGDASEPPTITGNDTASLPGKDGMPLRTFESATVAVEADYFVAVSVKFENTAPHRVGNHGEQAVAIRISGSKAAFYNCSFYGAQDTLYDHKGLHYFNNCFIQGSVDFIFGYGRSLYEKCQLNSTAKKVASLTAQKRTNASMASGFSFKDSVVAGTGQVYLGRAWGDYSRVVLSYTFMDNIVLPQGWSDWGDQTRHLKVYYGEYKCSGPGANLSLRVPWSRALTDEEAKPFIGTYFIEGDTWLISPY</sequence>
<dbReference type="AlphaFoldDB" id="A0A8K0GPD6"/>
<evidence type="ECO:0000259" key="13">
    <source>
        <dbReference type="Pfam" id="PF01095"/>
    </source>
</evidence>
<dbReference type="Gene3D" id="2.160.20.10">
    <property type="entry name" value="Single-stranded right-handed beta-helix, Pectin lyase-like"/>
    <property type="match status" value="1"/>
</dbReference>
<dbReference type="FunFam" id="2.160.20.10:FF:000008">
    <property type="entry name" value="Pectinesterase"/>
    <property type="match status" value="1"/>
</dbReference>
<evidence type="ECO:0000256" key="4">
    <source>
        <dbReference type="ARBA" id="ARBA00013229"/>
    </source>
</evidence>
<evidence type="ECO:0000256" key="5">
    <source>
        <dbReference type="ARBA" id="ARBA00022512"/>
    </source>
</evidence>
<feature type="domain" description="Pectinesterase catalytic" evidence="13">
    <location>
        <begin position="89"/>
        <end position="380"/>
    </location>
</feature>
<comment type="pathway">
    <text evidence="2 12">Glycan metabolism; pectin degradation; 2-dehydro-3-deoxy-D-gluconate from pectin: step 1/5.</text>
</comment>
<dbReference type="GO" id="GO:0042545">
    <property type="term" value="P:cell wall modification"/>
    <property type="evidence" value="ECO:0007669"/>
    <property type="project" value="UniProtKB-UniRule"/>
</dbReference>
<evidence type="ECO:0000256" key="3">
    <source>
        <dbReference type="ARBA" id="ARBA00008891"/>
    </source>
</evidence>
<protein>
    <recommendedName>
        <fullName evidence="4 12">Pectinesterase</fullName>
        <ecNumber evidence="4 12">3.1.1.11</ecNumber>
    </recommendedName>
</protein>
<dbReference type="PANTHER" id="PTHR31321:SF81">
    <property type="entry name" value="PECTINESTERASE"/>
    <property type="match status" value="1"/>
</dbReference>
<dbReference type="EMBL" id="VOIH02000010">
    <property type="protein sequence ID" value="KAF3436572.1"/>
    <property type="molecule type" value="Genomic_DNA"/>
</dbReference>
<evidence type="ECO:0000256" key="7">
    <source>
        <dbReference type="ARBA" id="ARBA00022729"/>
    </source>
</evidence>
<dbReference type="InterPro" id="IPR012334">
    <property type="entry name" value="Pectin_lyas_fold"/>
</dbReference>
<keyword evidence="7 12" id="KW-0732">Signal</keyword>
<dbReference type="OrthoDB" id="2019149at2759"/>
<keyword evidence="5" id="KW-0134">Cell wall</keyword>
<feature type="chain" id="PRO_5035489629" description="Pectinesterase" evidence="12">
    <location>
        <begin position="23"/>
        <end position="387"/>
    </location>
</feature>
<dbReference type="InterPro" id="IPR033131">
    <property type="entry name" value="Pectinesterase_Asp_AS"/>
</dbReference>
<evidence type="ECO:0000313" key="15">
    <source>
        <dbReference type="Proteomes" id="UP000796880"/>
    </source>
</evidence>
<dbReference type="Proteomes" id="UP000796880">
    <property type="component" value="Unassembled WGS sequence"/>
</dbReference>
<keyword evidence="6" id="KW-0964">Secreted</keyword>
<gene>
    <name evidence="14" type="ORF">FNV43_RR23664</name>
</gene>
<evidence type="ECO:0000256" key="1">
    <source>
        <dbReference type="ARBA" id="ARBA00004191"/>
    </source>
</evidence>
<proteinExistence type="inferred from homology"/>
<dbReference type="GO" id="GO:0030599">
    <property type="term" value="F:pectinesterase activity"/>
    <property type="evidence" value="ECO:0007669"/>
    <property type="project" value="UniProtKB-UniRule"/>
</dbReference>
<name>A0A8K0GPD6_9ROSA</name>
<comment type="similarity">
    <text evidence="3">Belongs to the pectinesterase family.</text>
</comment>
<feature type="active site" evidence="11">
    <location>
        <position position="247"/>
    </location>
</feature>
<dbReference type="InterPro" id="IPR000070">
    <property type="entry name" value="Pectinesterase_cat"/>
</dbReference>
<dbReference type="EC" id="3.1.1.11" evidence="4 12"/>
<dbReference type="InterPro" id="IPR011050">
    <property type="entry name" value="Pectin_lyase_fold/virulence"/>
</dbReference>
<reference evidence="14" key="1">
    <citation type="submission" date="2020-03" db="EMBL/GenBank/DDBJ databases">
        <title>A high-quality chromosome-level genome assembly of a woody plant with both climbing and erect habits, Rhamnella rubrinervis.</title>
        <authorList>
            <person name="Lu Z."/>
            <person name="Yang Y."/>
            <person name="Zhu X."/>
            <person name="Sun Y."/>
        </authorList>
    </citation>
    <scope>NUCLEOTIDE SEQUENCE</scope>
    <source>
        <strain evidence="14">BYM</strain>
        <tissue evidence="14">Leaf</tissue>
    </source>
</reference>
<comment type="subcellular location">
    <subcellularLocation>
        <location evidence="1">Secreted</location>
        <location evidence="1">Cell wall</location>
    </subcellularLocation>
</comment>
<evidence type="ECO:0000256" key="6">
    <source>
        <dbReference type="ARBA" id="ARBA00022525"/>
    </source>
</evidence>
<evidence type="ECO:0000256" key="9">
    <source>
        <dbReference type="ARBA" id="ARBA00023085"/>
    </source>
</evidence>
<dbReference type="Pfam" id="PF01095">
    <property type="entry name" value="Pectinesterase"/>
    <property type="match status" value="1"/>
</dbReference>
<dbReference type="PANTHER" id="PTHR31321">
    <property type="entry name" value="ACYL-COA THIOESTER HYDROLASE YBHC-RELATED"/>
    <property type="match status" value="1"/>
</dbReference>
<comment type="caution">
    <text evidence="14">The sequence shown here is derived from an EMBL/GenBank/DDBJ whole genome shotgun (WGS) entry which is preliminary data.</text>
</comment>
<feature type="signal peptide" evidence="12">
    <location>
        <begin position="1"/>
        <end position="22"/>
    </location>
</feature>
<keyword evidence="9 12" id="KW-0063">Aspartyl esterase</keyword>
<organism evidence="14 15">
    <name type="scientific">Rhamnella rubrinervis</name>
    <dbReference type="NCBI Taxonomy" id="2594499"/>
    <lineage>
        <taxon>Eukaryota</taxon>
        <taxon>Viridiplantae</taxon>
        <taxon>Streptophyta</taxon>
        <taxon>Embryophyta</taxon>
        <taxon>Tracheophyta</taxon>
        <taxon>Spermatophyta</taxon>
        <taxon>Magnoliopsida</taxon>
        <taxon>eudicotyledons</taxon>
        <taxon>Gunneridae</taxon>
        <taxon>Pentapetalae</taxon>
        <taxon>rosids</taxon>
        <taxon>fabids</taxon>
        <taxon>Rosales</taxon>
        <taxon>Rhamnaceae</taxon>
        <taxon>rhamnoid group</taxon>
        <taxon>Rhamneae</taxon>
        <taxon>Rhamnella</taxon>
    </lineage>
</organism>
<dbReference type="GO" id="GO:0045490">
    <property type="term" value="P:pectin catabolic process"/>
    <property type="evidence" value="ECO:0007669"/>
    <property type="project" value="UniProtKB-UniRule"/>
</dbReference>
<evidence type="ECO:0000256" key="2">
    <source>
        <dbReference type="ARBA" id="ARBA00005184"/>
    </source>
</evidence>
<evidence type="ECO:0000256" key="12">
    <source>
        <dbReference type="RuleBase" id="RU000589"/>
    </source>
</evidence>